<feature type="region of interest" description="Disordered" evidence="2">
    <location>
        <begin position="86"/>
        <end position="118"/>
    </location>
</feature>
<keyword evidence="1" id="KW-0175">Coiled coil</keyword>
<dbReference type="Proteomes" id="UP000051530">
    <property type="component" value="Unassembled WGS sequence"/>
</dbReference>
<gene>
    <name evidence="3" type="ORF">M153_2100052583</name>
</gene>
<proteinExistence type="predicted"/>
<name>A0A0R0M6P4_9MICR</name>
<dbReference type="EMBL" id="LGUB01000003">
    <property type="protein sequence ID" value="KRH95220.1"/>
    <property type="molecule type" value="Genomic_DNA"/>
</dbReference>
<feature type="coiled-coil region" evidence="1">
    <location>
        <begin position="417"/>
        <end position="444"/>
    </location>
</feature>
<evidence type="ECO:0000313" key="3">
    <source>
        <dbReference type="EMBL" id="KRH95220.1"/>
    </source>
</evidence>
<accession>A0A0R0M6P4</accession>
<comment type="caution">
    <text evidence="3">The sequence shown here is derived from an EMBL/GenBank/DDBJ whole genome shotgun (WGS) entry which is preliminary data.</text>
</comment>
<feature type="region of interest" description="Disordered" evidence="2">
    <location>
        <begin position="493"/>
        <end position="513"/>
    </location>
</feature>
<dbReference type="AlphaFoldDB" id="A0A0R0M6P4"/>
<evidence type="ECO:0000313" key="4">
    <source>
        <dbReference type="Proteomes" id="UP000051530"/>
    </source>
</evidence>
<keyword evidence="4" id="KW-1185">Reference proteome</keyword>
<evidence type="ECO:0000256" key="1">
    <source>
        <dbReference type="SAM" id="Coils"/>
    </source>
</evidence>
<organism evidence="3 4">
    <name type="scientific">Pseudoloma neurophilia</name>
    <dbReference type="NCBI Taxonomy" id="146866"/>
    <lineage>
        <taxon>Eukaryota</taxon>
        <taxon>Fungi</taxon>
        <taxon>Fungi incertae sedis</taxon>
        <taxon>Microsporidia</taxon>
        <taxon>Pseudoloma</taxon>
    </lineage>
</organism>
<feature type="compositionally biased region" description="Basic and acidic residues" evidence="2">
    <location>
        <begin position="102"/>
        <end position="116"/>
    </location>
</feature>
<reference evidence="3 4" key="1">
    <citation type="submission" date="2015-07" db="EMBL/GenBank/DDBJ databases">
        <title>The genome of Pseudoloma neurophilia, a relevant intracellular parasite of the zebrafish.</title>
        <authorList>
            <person name="Ndikumana S."/>
            <person name="Pelin A."/>
            <person name="Sanders J."/>
            <person name="Corradi N."/>
        </authorList>
    </citation>
    <scope>NUCLEOTIDE SEQUENCE [LARGE SCALE GENOMIC DNA]</scope>
    <source>
        <strain evidence="3 4">MK1</strain>
    </source>
</reference>
<protein>
    <submittedName>
        <fullName evidence="3">Uncharacterized protein</fullName>
    </submittedName>
</protein>
<evidence type="ECO:0000256" key="2">
    <source>
        <dbReference type="SAM" id="MobiDB-lite"/>
    </source>
</evidence>
<feature type="compositionally biased region" description="Low complexity" evidence="2">
    <location>
        <begin position="87"/>
        <end position="98"/>
    </location>
</feature>
<dbReference type="VEuPathDB" id="MicrosporidiaDB:M153_2100052583"/>
<sequence>MAVKQKTIKQKDGQAVKPKGKVKIKKQQIKVSKMKQPSVIKNIQIPEGIQRVTTMIDQKYTNMTHLDFNESKICFDVIENKLSDQENSINQNNSNLKNTGSEIEKQHSMEKIDTEHSQNNILTENVISDQKPRLNLQDNKPSKKMKTNLRKMDKSQMINQLINEDMDLIDPKANKLEIFFPDDPFSQDQLFEKTSVNEPINSNHTLNEFESQTGSGQGLLDSLFQNTSSTDTEKDKKEEIIASNVKINFSSQTSTTNQLVSNDLIDKLVDQQKSVPIITIPEKYLTELDELINLEDSAMCNCPIPCKKYTEPTKDEIKELKKLTRKNTRKNTGYDNIIIKMNKIVNFKGPESPGPILKNDTLFGKGKIKFVPWSDEFEKQMIEQMNDLNSKEFEKKMIEQMNDLNSKESTDQPEDIKNTEKSDLEKIYEENTEIENKNEKAAKNINFDSLFSNGELLYGDDSAEEQTISSKITLSKSPIDEKPENHRKVLKELSNTNKSHSRSKQKFFSPTQSGKKVIHVNRYITVDEEVQFTFTIKNPR</sequence>